<keyword evidence="3" id="KW-1185">Reference proteome</keyword>
<dbReference type="Pfam" id="PF00723">
    <property type="entry name" value="Glyco_hydro_15"/>
    <property type="match status" value="1"/>
</dbReference>
<dbReference type="GO" id="GO:0004553">
    <property type="term" value="F:hydrolase activity, hydrolyzing O-glycosyl compounds"/>
    <property type="evidence" value="ECO:0007669"/>
    <property type="project" value="TreeGrafter"/>
</dbReference>
<dbReference type="OrthoDB" id="3902805at2"/>
<evidence type="ECO:0000313" key="2">
    <source>
        <dbReference type="EMBL" id="TVY09634.1"/>
    </source>
</evidence>
<dbReference type="Gene3D" id="1.50.10.10">
    <property type="match status" value="1"/>
</dbReference>
<dbReference type="InterPro" id="IPR012341">
    <property type="entry name" value="6hp_glycosidase-like_sf"/>
</dbReference>
<dbReference type="RefSeq" id="WP_144847248.1">
    <property type="nucleotide sequence ID" value="NZ_VNJI01000013.1"/>
</dbReference>
<evidence type="ECO:0000313" key="3">
    <source>
        <dbReference type="Proteomes" id="UP000317036"/>
    </source>
</evidence>
<dbReference type="InterPro" id="IPR011613">
    <property type="entry name" value="GH15-like"/>
</dbReference>
<dbReference type="PANTHER" id="PTHR31616">
    <property type="entry name" value="TREHALASE"/>
    <property type="match status" value="1"/>
</dbReference>
<reference evidence="2 3" key="1">
    <citation type="submission" date="2019-07" db="EMBL/GenBank/DDBJ databases">
        <authorList>
            <person name="Kim J."/>
        </authorList>
    </citation>
    <scope>NUCLEOTIDE SEQUENCE [LARGE SCALE GENOMIC DNA]</scope>
    <source>
        <strain evidence="2 3">JC52</strain>
    </source>
</reference>
<dbReference type="PANTHER" id="PTHR31616:SF0">
    <property type="entry name" value="GLUCAN 1,4-ALPHA-GLUCOSIDASE"/>
    <property type="match status" value="1"/>
</dbReference>
<dbReference type="GO" id="GO:0005975">
    <property type="term" value="P:carbohydrate metabolic process"/>
    <property type="evidence" value="ECO:0007669"/>
    <property type="project" value="InterPro"/>
</dbReference>
<comment type="caution">
    <text evidence="2">The sequence shown here is derived from an EMBL/GenBank/DDBJ whole genome shotgun (WGS) entry which is preliminary data.</text>
</comment>
<feature type="domain" description="GH15-like" evidence="1">
    <location>
        <begin position="14"/>
        <end position="317"/>
    </location>
</feature>
<name>A0A559KBX5_9BACL</name>
<accession>A0A559KBX5</accession>
<organism evidence="2 3">
    <name type="scientific">Paenibacillus cremeus</name>
    <dbReference type="NCBI Taxonomy" id="2163881"/>
    <lineage>
        <taxon>Bacteria</taxon>
        <taxon>Bacillati</taxon>
        <taxon>Bacillota</taxon>
        <taxon>Bacilli</taxon>
        <taxon>Bacillales</taxon>
        <taxon>Paenibacillaceae</taxon>
        <taxon>Paenibacillus</taxon>
    </lineage>
</organism>
<gene>
    <name evidence="2" type="ORF">FPZ49_12925</name>
</gene>
<dbReference type="EMBL" id="VNJI01000013">
    <property type="protein sequence ID" value="TVY09634.1"/>
    <property type="molecule type" value="Genomic_DNA"/>
</dbReference>
<evidence type="ECO:0000259" key="1">
    <source>
        <dbReference type="Pfam" id="PF00723"/>
    </source>
</evidence>
<sequence>MYDKRRLSIEDLVQASKQIIAWNQHPSGGYVACPLFTHYGFSWLRDGSFIAYGMDCVGETSSSGRFYEWCRTILERKADHITWLIDRQKRGEQIGRHEFLHTRYHLDGRDDLHSEWGNFQLDGYGAWLWGLAEHLERTGHTKLPEIYRKSVDVTVDYLCTFWQLPNFDCWEEHPEHVHPSTLACIYGGLSRIALLDDNAELANVCEEIHSFLMEHAIHPDGHIVKYITPVYEETGVRYDIGHSGVDASLFWLCEPFRVFPVEHPAMKQTLAKINRDLRTSHGGIRRYEEDTYYGGGEWPILTAWSGWVQSEAGNHEEAQRALAWIYSKADALGRLPEQVPDAIASRDIYEDWVQRWGTPAMPLLWSHAMFLVLYNRLIG</sequence>
<dbReference type="AlphaFoldDB" id="A0A559KBX5"/>
<dbReference type="Proteomes" id="UP000317036">
    <property type="component" value="Unassembled WGS sequence"/>
</dbReference>
<dbReference type="InterPro" id="IPR008928">
    <property type="entry name" value="6-hairpin_glycosidase_sf"/>
</dbReference>
<dbReference type="SUPFAM" id="SSF48208">
    <property type="entry name" value="Six-hairpin glycosidases"/>
    <property type="match status" value="1"/>
</dbReference>
<protein>
    <submittedName>
        <fullName evidence="2">Glycoside hydrolase family 15 protein</fullName>
    </submittedName>
</protein>
<keyword evidence="2" id="KW-0378">Hydrolase</keyword>
<proteinExistence type="predicted"/>